<dbReference type="AlphaFoldDB" id="Q1N6W0"/>
<dbReference type="InterPro" id="IPR055199">
    <property type="entry name" value="Hda_lid"/>
</dbReference>
<dbReference type="InterPro" id="IPR013317">
    <property type="entry name" value="DnaA_dom"/>
</dbReference>
<reference evidence="3 4" key="1">
    <citation type="submission" date="2006-03" db="EMBL/GenBank/DDBJ databases">
        <authorList>
            <person name="Pinhassi J."/>
            <person name="Pedros-Alio C."/>
            <person name="Ferriera S."/>
            <person name="Johnson J."/>
            <person name="Kravitz S."/>
            <person name="Halpern A."/>
            <person name="Remington K."/>
            <person name="Beeson K."/>
            <person name="Tran B."/>
            <person name="Rogers Y.-H."/>
            <person name="Friedman R."/>
            <person name="Venter J.C."/>
        </authorList>
    </citation>
    <scope>NUCLEOTIDE SEQUENCE [LARGE SCALE GENOMIC DNA]</scope>
    <source>
        <strain evidence="3 4">RED65</strain>
    </source>
</reference>
<feature type="domain" description="Hda lid" evidence="2">
    <location>
        <begin position="166"/>
        <end position="230"/>
    </location>
</feature>
<sequence length="232" mass="25962">MQVVEQLPLGVQLRDEATFENFYALQSQEVKLQAQLAAIGKGEQSIFIYGESGCGTSHLLQAACHEAQTHDLNSVYLPLEELVEYSPAVFESLENLPLIALDNMQAIAGLPAWEEAVFHLFNRVRDNGGHIIMAANDSIEGLGIKLADLKSRLHWGLVYELPELTEEDKMAALKLRAHNRGLELGDDVAKYVVRQMEGHMDKMFEALNQLDKASLSAKRKVTRPFVKDVMSW</sequence>
<dbReference type="PANTHER" id="PTHR30050:SF5">
    <property type="entry name" value="DNAA REGULATORY INACTIVATOR HDA"/>
    <property type="match status" value="1"/>
</dbReference>
<dbReference type="CDD" id="cd00009">
    <property type="entry name" value="AAA"/>
    <property type="match status" value="1"/>
</dbReference>
<dbReference type="SUPFAM" id="SSF52540">
    <property type="entry name" value="P-loop containing nucleoside triphosphate hydrolases"/>
    <property type="match status" value="1"/>
</dbReference>
<dbReference type="GO" id="GO:0006270">
    <property type="term" value="P:DNA replication initiation"/>
    <property type="evidence" value="ECO:0007669"/>
    <property type="project" value="TreeGrafter"/>
</dbReference>
<evidence type="ECO:0000259" key="1">
    <source>
        <dbReference type="Pfam" id="PF00308"/>
    </source>
</evidence>
<dbReference type="Proteomes" id="UP000004263">
    <property type="component" value="Unassembled WGS sequence"/>
</dbReference>
<dbReference type="GO" id="GO:0032297">
    <property type="term" value="P:negative regulation of DNA-templated DNA replication initiation"/>
    <property type="evidence" value="ECO:0007669"/>
    <property type="project" value="InterPro"/>
</dbReference>
<dbReference type="STRING" id="207949.RED65_08829"/>
<dbReference type="OrthoDB" id="9784878at2"/>
<keyword evidence="4" id="KW-1185">Reference proteome</keyword>
<dbReference type="Pfam" id="PF22688">
    <property type="entry name" value="Hda_lid"/>
    <property type="match status" value="1"/>
</dbReference>
<dbReference type="HOGENOM" id="CLU_072265_1_1_6"/>
<dbReference type="Pfam" id="PF00308">
    <property type="entry name" value="Bac_DnaA"/>
    <property type="match status" value="1"/>
</dbReference>
<dbReference type="RefSeq" id="WP_007016903.1">
    <property type="nucleotide sequence ID" value="NZ_CH724113.1"/>
</dbReference>
<dbReference type="Gene3D" id="3.40.50.300">
    <property type="entry name" value="P-loop containing nucleotide triphosphate hydrolases"/>
    <property type="match status" value="1"/>
</dbReference>
<accession>Q1N6W0</accession>
<evidence type="ECO:0000313" key="4">
    <source>
        <dbReference type="Proteomes" id="UP000004263"/>
    </source>
</evidence>
<proteinExistence type="predicted"/>
<evidence type="ECO:0000313" key="3">
    <source>
        <dbReference type="EMBL" id="EAT13482.1"/>
    </source>
</evidence>
<protein>
    <submittedName>
        <fullName evidence="3">Uncharacterized protein</fullName>
    </submittedName>
</protein>
<dbReference type="InterPro" id="IPR027417">
    <property type="entry name" value="P-loop_NTPase"/>
</dbReference>
<name>Q1N6W0_9GAMM</name>
<dbReference type="Gene3D" id="1.10.8.60">
    <property type="match status" value="1"/>
</dbReference>
<dbReference type="NCBIfam" id="TIGR03420">
    <property type="entry name" value="DnaA_homol_Hda"/>
    <property type="match status" value="1"/>
</dbReference>
<dbReference type="EMBL" id="AAQH01000001">
    <property type="protein sequence ID" value="EAT13482.1"/>
    <property type="molecule type" value="Genomic_DNA"/>
</dbReference>
<dbReference type="PANTHER" id="PTHR30050">
    <property type="entry name" value="CHROMOSOMAL REPLICATION INITIATOR PROTEIN DNAA"/>
    <property type="match status" value="1"/>
</dbReference>
<gene>
    <name evidence="3" type="ORF">RED65_08829</name>
</gene>
<comment type="caution">
    <text evidence="3">The sequence shown here is derived from an EMBL/GenBank/DDBJ whole genome shotgun (WGS) entry which is preliminary data.</text>
</comment>
<dbReference type="InterPro" id="IPR017788">
    <property type="entry name" value="Hda"/>
</dbReference>
<feature type="domain" description="Chromosomal replication initiator protein DnaA ATPAse" evidence="1">
    <location>
        <begin position="14"/>
        <end position="159"/>
    </location>
</feature>
<organism evidence="3 4">
    <name type="scientific">Bermanella marisrubri</name>
    <dbReference type="NCBI Taxonomy" id="207949"/>
    <lineage>
        <taxon>Bacteria</taxon>
        <taxon>Pseudomonadati</taxon>
        <taxon>Pseudomonadota</taxon>
        <taxon>Gammaproteobacteria</taxon>
        <taxon>Oceanospirillales</taxon>
        <taxon>Oceanospirillaceae</taxon>
        <taxon>Bermanella</taxon>
    </lineage>
</organism>
<evidence type="ECO:0000259" key="2">
    <source>
        <dbReference type="Pfam" id="PF22688"/>
    </source>
</evidence>